<accession>A0A0M5L7W8</accession>
<protein>
    <submittedName>
        <fullName evidence="1">Uncharacterized protein</fullName>
    </submittedName>
</protein>
<dbReference type="AlphaFoldDB" id="A0A0M5L7W8"/>
<proteinExistence type="predicted"/>
<dbReference type="STRING" id="1528099.AL705_06705"/>
<evidence type="ECO:0000313" key="2">
    <source>
        <dbReference type="Proteomes" id="UP000068137"/>
    </source>
</evidence>
<organism evidence="1 2">
    <name type="scientific">Lawsonella clevelandensis</name>
    <dbReference type="NCBI Taxonomy" id="1528099"/>
    <lineage>
        <taxon>Bacteria</taxon>
        <taxon>Bacillati</taxon>
        <taxon>Actinomycetota</taxon>
        <taxon>Actinomycetes</taxon>
        <taxon>Mycobacteriales</taxon>
        <taxon>Lawsonellaceae</taxon>
        <taxon>Lawsonella</taxon>
    </lineage>
</organism>
<dbReference type="KEGG" id="cbq:AL705_06705"/>
<gene>
    <name evidence="1" type="ORF">AL705_06705</name>
</gene>
<dbReference type="EMBL" id="CP012390">
    <property type="protein sequence ID" value="ALE19292.1"/>
    <property type="molecule type" value="Genomic_DNA"/>
</dbReference>
<sequence length="61" mass="6652">MPFFATKELIGVDMNAIGSSSKLWRVMSAPAARTVDASKVKVVTSGLWSVPQPQWEWGTLS</sequence>
<dbReference type="Proteomes" id="UP000068137">
    <property type="component" value="Chromosome"/>
</dbReference>
<evidence type="ECO:0000313" key="1">
    <source>
        <dbReference type="EMBL" id="ALE19292.1"/>
    </source>
</evidence>
<reference evidence="1 2" key="1">
    <citation type="journal article" date="2015" name="Genome Announc.">
        <title>Complete Genome Sequences for Two Strains of a Novel Fastidious, Partially Acid-Fast, Gram-Positive Corynebacterineae Bacterium, Derived from Human Clinical Samples.</title>
        <authorList>
            <person name="Nicholson A.C."/>
            <person name="Bell M."/>
            <person name="Humrighouse B.W."/>
            <person name="McQuiston J.R."/>
        </authorList>
    </citation>
    <scope>NUCLEOTIDE SEQUENCE [LARGE SCALE GENOMIC DNA]</scope>
    <source>
        <strain evidence="1 2">X1698</strain>
    </source>
</reference>
<name>A0A0M5L7W8_9ACTN</name>